<name>A0A850LGD8_9RHOB</name>
<dbReference type="EMBL" id="JABXIY010000020">
    <property type="protein sequence ID" value="NVK96807.1"/>
    <property type="molecule type" value="Genomic_DNA"/>
</dbReference>
<dbReference type="RefSeq" id="WP_144084101.1">
    <property type="nucleotide sequence ID" value="NZ_JABXIY010000020.1"/>
</dbReference>
<evidence type="ECO:0000313" key="2">
    <source>
        <dbReference type="EMBL" id="NVK96807.1"/>
    </source>
</evidence>
<protein>
    <submittedName>
        <fullName evidence="2">Uncharacterized protein</fullName>
    </submittedName>
</protein>
<feature type="region of interest" description="Disordered" evidence="1">
    <location>
        <begin position="67"/>
        <end position="95"/>
    </location>
</feature>
<gene>
    <name evidence="2" type="ORF">HW564_07755</name>
</gene>
<reference evidence="2 3" key="1">
    <citation type="journal article" date="2020" name="Proc. Natl. Acad. Sci. U.S.A.">
        <title>Ecological drivers of bacterial community assembly in synthetic phycospheres.</title>
        <authorList>
            <person name="Fu H."/>
            <person name="Uchimiya M."/>
            <person name="Gore J."/>
            <person name="Moran M.A."/>
        </authorList>
    </citation>
    <scope>NUCLEOTIDE SEQUENCE [LARGE SCALE GENOMIC DNA]</scope>
    <source>
        <strain evidence="2">HF-Din03</strain>
    </source>
</reference>
<sequence length="128" mass="14157">MAAIIFLSLRMVRATDFVSLDLWEKRAGGVEPPVSFPIGPAINNFITVAYEDSSALFSRPESLDPRASVINTKTPCPGTGPERGQGQTCGDLRPENRTNSSWNFPFMIPHAGEGEFDEETQKRKLRLC</sequence>
<dbReference type="Proteomes" id="UP000565723">
    <property type="component" value="Unassembled WGS sequence"/>
</dbReference>
<proteinExistence type="predicted"/>
<evidence type="ECO:0000313" key="3">
    <source>
        <dbReference type="Proteomes" id="UP000565723"/>
    </source>
</evidence>
<dbReference type="AlphaFoldDB" id="A0A850LGD8"/>
<comment type="caution">
    <text evidence="2">The sequence shown here is derived from an EMBL/GenBank/DDBJ whole genome shotgun (WGS) entry which is preliminary data.</text>
</comment>
<organism evidence="2 3">
    <name type="scientific">Ruegeria pomeroyi</name>
    <dbReference type="NCBI Taxonomy" id="89184"/>
    <lineage>
        <taxon>Bacteria</taxon>
        <taxon>Pseudomonadati</taxon>
        <taxon>Pseudomonadota</taxon>
        <taxon>Alphaproteobacteria</taxon>
        <taxon>Rhodobacterales</taxon>
        <taxon>Roseobacteraceae</taxon>
        <taxon>Ruegeria</taxon>
    </lineage>
</organism>
<evidence type="ECO:0000256" key="1">
    <source>
        <dbReference type="SAM" id="MobiDB-lite"/>
    </source>
</evidence>
<accession>A0A850LGD8</accession>